<dbReference type="Proteomes" id="UP001595886">
    <property type="component" value="Unassembled WGS sequence"/>
</dbReference>
<gene>
    <name evidence="2" type="ORF">ACFO6Q_07000</name>
</gene>
<keyword evidence="3" id="KW-1185">Reference proteome</keyword>
<evidence type="ECO:0000313" key="2">
    <source>
        <dbReference type="EMBL" id="MFC4820063.1"/>
    </source>
</evidence>
<organism evidence="2 3">
    <name type="scientific">Dokdonella ginsengisoli</name>
    <dbReference type="NCBI Taxonomy" id="363846"/>
    <lineage>
        <taxon>Bacteria</taxon>
        <taxon>Pseudomonadati</taxon>
        <taxon>Pseudomonadota</taxon>
        <taxon>Gammaproteobacteria</taxon>
        <taxon>Lysobacterales</taxon>
        <taxon>Rhodanobacteraceae</taxon>
        <taxon>Dokdonella</taxon>
    </lineage>
</organism>
<dbReference type="EMBL" id="JBHSHD010000006">
    <property type="protein sequence ID" value="MFC4820063.1"/>
    <property type="molecule type" value="Genomic_DNA"/>
</dbReference>
<comment type="caution">
    <text evidence="2">The sequence shown here is derived from an EMBL/GenBank/DDBJ whole genome shotgun (WGS) entry which is preliminary data.</text>
</comment>
<protein>
    <submittedName>
        <fullName evidence="2">Porin</fullName>
    </submittedName>
</protein>
<accession>A0ABV9QTJ7</accession>
<name>A0ABV9QTJ7_9GAMM</name>
<dbReference type="SUPFAM" id="SSF56935">
    <property type="entry name" value="Porins"/>
    <property type="match status" value="1"/>
</dbReference>
<evidence type="ECO:0000256" key="1">
    <source>
        <dbReference type="SAM" id="SignalP"/>
    </source>
</evidence>
<evidence type="ECO:0000313" key="3">
    <source>
        <dbReference type="Proteomes" id="UP001595886"/>
    </source>
</evidence>
<feature type="chain" id="PRO_5045927775" evidence="1">
    <location>
        <begin position="34"/>
        <end position="404"/>
    </location>
</feature>
<dbReference type="Gene3D" id="2.40.160.10">
    <property type="entry name" value="Porin"/>
    <property type="match status" value="1"/>
</dbReference>
<proteinExistence type="predicted"/>
<sequence length="404" mass="41965">MVRAEANRNLPRARPRRFVALLRWSVLGIAACAADAGAVSIQGGDWELDVGGIVNAYYTATSCSGDAVGGLALAGRALGCSGESHKTSIGNGLLPSGLITKFKTTQDGIDIGGTVGIMVHAATSSGVDTNTNVDVRQAFFTVGTAEAGTVKIGRDYGIFGANAILTDMTLLGAGAPTQATQRGRVTLGHIGAGYTYLDNYGQISYSSPTFGGGFTFTGGVFSPVDASTLYVSKAYPQVQAQLAYKTEGVKVWAGVKSQKFYGASGSTAEGDNFTEVAGEVGASLSAGAFGLLANVQYGKGIGILSDGDQGDVKGLNYLLQGTWNFTDKLKFGLNYGKSENRDDDVYNDALNASFKSNENITGGLYYKLTQSVTLAGELGVTRSKDYLGQEAKQYGGSLGGIVFF</sequence>
<dbReference type="InterPro" id="IPR023614">
    <property type="entry name" value="Porin_dom_sf"/>
</dbReference>
<reference evidence="3" key="1">
    <citation type="journal article" date="2019" name="Int. J. Syst. Evol. Microbiol.">
        <title>The Global Catalogue of Microorganisms (GCM) 10K type strain sequencing project: providing services to taxonomists for standard genome sequencing and annotation.</title>
        <authorList>
            <consortium name="The Broad Institute Genomics Platform"/>
            <consortium name="The Broad Institute Genome Sequencing Center for Infectious Disease"/>
            <person name="Wu L."/>
            <person name="Ma J."/>
        </authorList>
    </citation>
    <scope>NUCLEOTIDE SEQUENCE [LARGE SCALE GENOMIC DNA]</scope>
    <source>
        <strain evidence="3">CCUG 30340</strain>
    </source>
</reference>
<keyword evidence="1" id="KW-0732">Signal</keyword>
<feature type="signal peptide" evidence="1">
    <location>
        <begin position="1"/>
        <end position="33"/>
    </location>
</feature>